<organism evidence="1 2">
    <name type="scientific">Ensete ventricosum</name>
    <name type="common">Abyssinian banana</name>
    <name type="synonym">Musa ensete</name>
    <dbReference type="NCBI Taxonomy" id="4639"/>
    <lineage>
        <taxon>Eukaryota</taxon>
        <taxon>Viridiplantae</taxon>
        <taxon>Streptophyta</taxon>
        <taxon>Embryophyta</taxon>
        <taxon>Tracheophyta</taxon>
        <taxon>Spermatophyta</taxon>
        <taxon>Magnoliopsida</taxon>
        <taxon>Liliopsida</taxon>
        <taxon>Zingiberales</taxon>
        <taxon>Musaceae</taxon>
        <taxon>Ensete</taxon>
    </lineage>
</organism>
<dbReference type="Proteomes" id="UP000287651">
    <property type="component" value="Unassembled WGS sequence"/>
</dbReference>
<protein>
    <submittedName>
        <fullName evidence="1">Uncharacterized protein</fullName>
    </submittedName>
</protein>
<evidence type="ECO:0000313" key="2">
    <source>
        <dbReference type="Proteomes" id="UP000287651"/>
    </source>
</evidence>
<gene>
    <name evidence="1" type="ORF">B296_00007022</name>
</gene>
<reference evidence="1 2" key="1">
    <citation type="journal article" date="2014" name="Agronomy (Basel)">
        <title>A Draft Genome Sequence for Ensete ventricosum, the Drought-Tolerant Tree Against Hunger.</title>
        <authorList>
            <person name="Harrison J."/>
            <person name="Moore K.A."/>
            <person name="Paszkiewicz K."/>
            <person name="Jones T."/>
            <person name="Grant M."/>
            <person name="Ambacheew D."/>
            <person name="Muzemil S."/>
            <person name="Studholme D.J."/>
        </authorList>
    </citation>
    <scope>NUCLEOTIDE SEQUENCE [LARGE SCALE GENOMIC DNA]</scope>
</reference>
<name>A0A427BAV2_ENSVE</name>
<sequence length="50" mass="5806">MCWSHLELMLRLTSVIYGADKADFCKFLLGVLQQPSQIHEFSSIKIRYTS</sequence>
<dbReference type="AlphaFoldDB" id="A0A427BAV2"/>
<accession>A0A427BAV2</accession>
<dbReference type="EMBL" id="AMZH03000081">
    <property type="protein sequence ID" value="RRT85660.1"/>
    <property type="molecule type" value="Genomic_DNA"/>
</dbReference>
<proteinExistence type="predicted"/>
<comment type="caution">
    <text evidence="1">The sequence shown here is derived from an EMBL/GenBank/DDBJ whole genome shotgun (WGS) entry which is preliminary data.</text>
</comment>
<evidence type="ECO:0000313" key="1">
    <source>
        <dbReference type="EMBL" id="RRT85660.1"/>
    </source>
</evidence>